<dbReference type="EMBL" id="JAMGBA010000001">
    <property type="protein sequence ID" value="MCL6698462.1"/>
    <property type="molecule type" value="Genomic_DNA"/>
</dbReference>
<comment type="caution">
    <text evidence="2">The sequence shown here is derived from an EMBL/GenBank/DDBJ whole genome shotgun (WGS) entry which is preliminary data.</text>
</comment>
<feature type="transmembrane region" description="Helical" evidence="1">
    <location>
        <begin position="274"/>
        <end position="297"/>
    </location>
</feature>
<feature type="transmembrane region" description="Helical" evidence="1">
    <location>
        <begin position="27"/>
        <end position="46"/>
    </location>
</feature>
<evidence type="ECO:0000256" key="1">
    <source>
        <dbReference type="SAM" id="Phobius"/>
    </source>
</evidence>
<feature type="transmembrane region" description="Helical" evidence="1">
    <location>
        <begin position="66"/>
        <end position="85"/>
    </location>
</feature>
<name>A0ABT0RTW4_9SPHN</name>
<protein>
    <submittedName>
        <fullName evidence="2">NnrS family protein</fullName>
    </submittedName>
</protein>
<feature type="transmembrane region" description="Helical" evidence="1">
    <location>
        <begin position="179"/>
        <end position="200"/>
    </location>
</feature>
<keyword evidence="1" id="KW-0812">Transmembrane</keyword>
<evidence type="ECO:0000313" key="3">
    <source>
        <dbReference type="Proteomes" id="UP001203410"/>
    </source>
</evidence>
<keyword evidence="3" id="KW-1185">Reference proteome</keyword>
<reference evidence="2 3" key="1">
    <citation type="submission" date="2022-05" db="EMBL/GenBank/DDBJ databases">
        <authorList>
            <person name="Jo J.-H."/>
            <person name="Im W.-T."/>
        </authorList>
    </citation>
    <scope>NUCLEOTIDE SEQUENCE [LARGE SCALE GENOMIC DNA]</scope>
    <source>
        <strain evidence="2 3">NSE70-1</strain>
    </source>
</reference>
<dbReference type="InterPro" id="IPR010266">
    <property type="entry name" value="NnrS"/>
</dbReference>
<gene>
    <name evidence="2" type="ORF">LZ496_06655</name>
</gene>
<feature type="transmembrane region" description="Helical" evidence="1">
    <location>
        <begin position="246"/>
        <end position="262"/>
    </location>
</feature>
<feature type="transmembrane region" description="Helical" evidence="1">
    <location>
        <begin position="149"/>
        <end position="167"/>
    </location>
</feature>
<feature type="transmembrane region" description="Helical" evidence="1">
    <location>
        <begin position="340"/>
        <end position="361"/>
    </location>
</feature>
<organism evidence="2 3">
    <name type="scientific">Sphingomonas caseinilyticus</name>
    <dbReference type="NCBI Taxonomy" id="2908205"/>
    <lineage>
        <taxon>Bacteria</taxon>
        <taxon>Pseudomonadati</taxon>
        <taxon>Pseudomonadota</taxon>
        <taxon>Alphaproteobacteria</taxon>
        <taxon>Sphingomonadales</taxon>
        <taxon>Sphingomonadaceae</taxon>
        <taxon>Sphingomonas</taxon>
    </lineage>
</organism>
<sequence length="400" mass="42321">MNANANVDRRAKLLELPPVLRAGFRPFFFLGPLWAIVVVCLWIEALSGNITLPTALDPLAWHRHEMLFGFLGAVIAGFLMTAIPNWTGRLPIAGRRLAALTLMWIAARAAILFSGSIGGVTAMLAEAAFLFTLAGACAREVLIARNRNLPVVGVTLLLAIAAVVDHLEGLGFVGTDQIGWRSGFALILILITLIGGRIIPSFTANWLIKQGQGSLPGQASTFDHFAIGTTALGLGCWAFQAEPSLTAALLFAAAVLQAIRLARWGGWRTASEPLVLILHVSYAWLPIGLLLLGLSIVDMDVSGTAGLHALGAGAMASMVLAVMTRATLGHTGRELHAGKGTVIIYVLVTAGAMLRVAAPWLPMDYLLAIKLAGALWGGAFLLFLVLFGPKLLGPRPDGRP</sequence>
<feature type="transmembrane region" description="Helical" evidence="1">
    <location>
        <begin position="367"/>
        <end position="387"/>
    </location>
</feature>
<accession>A0ABT0RTW4</accession>
<dbReference type="Proteomes" id="UP001203410">
    <property type="component" value="Unassembled WGS sequence"/>
</dbReference>
<evidence type="ECO:0000313" key="2">
    <source>
        <dbReference type="EMBL" id="MCL6698462.1"/>
    </source>
</evidence>
<feature type="transmembrane region" description="Helical" evidence="1">
    <location>
        <begin position="309"/>
        <end position="328"/>
    </location>
</feature>
<dbReference type="Pfam" id="PF05940">
    <property type="entry name" value="NnrS"/>
    <property type="match status" value="1"/>
</dbReference>
<proteinExistence type="predicted"/>
<dbReference type="RefSeq" id="WP_249903802.1">
    <property type="nucleotide sequence ID" value="NZ_JAMGBA010000001.1"/>
</dbReference>
<keyword evidence="1" id="KW-1133">Transmembrane helix</keyword>
<keyword evidence="1" id="KW-0472">Membrane</keyword>